<feature type="domain" description="UspA" evidence="6">
    <location>
        <begin position="4"/>
        <end position="142"/>
    </location>
</feature>
<proteinExistence type="inferred from homology"/>
<dbReference type="OrthoDB" id="9792500at2"/>
<dbReference type="InterPro" id="IPR006016">
    <property type="entry name" value="UspA"/>
</dbReference>
<evidence type="ECO:0000259" key="6">
    <source>
        <dbReference type="Pfam" id="PF00582"/>
    </source>
</evidence>
<dbReference type="InterPro" id="IPR006015">
    <property type="entry name" value="Universal_stress_UspA"/>
</dbReference>
<dbReference type="PIRSF" id="PIRSF006276">
    <property type="entry name" value="UspA"/>
    <property type="match status" value="1"/>
</dbReference>
<reference evidence="7 8" key="1">
    <citation type="submission" date="2016-10" db="EMBL/GenBank/DDBJ databases">
        <authorList>
            <person name="de Groot N.N."/>
        </authorList>
    </citation>
    <scope>NUCLEOTIDE SEQUENCE [LARGE SCALE GENOMIC DNA]</scope>
    <source>
        <strain evidence="7 8">CGMCC 1.6291</strain>
    </source>
</reference>
<dbReference type="PANTHER" id="PTHR46268">
    <property type="entry name" value="STRESS RESPONSE PROTEIN NHAX"/>
    <property type="match status" value="1"/>
</dbReference>
<evidence type="ECO:0000313" key="7">
    <source>
        <dbReference type="EMBL" id="SEP13296.1"/>
    </source>
</evidence>
<dbReference type="STRING" id="406100.SAMN04488052_11180"/>
<dbReference type="PRINTS" id="PR01438">
    <property type="entry name" value="UNVRSLSTRESS"/>
</dbReference>
<accession>A0A1H8VCY0</accession>
<keyword evidence="4 5" id="KW-0963">Cytoplasm</keyword>
<dbReference type="EMBL" id="FOEG01000011">
    <property type="protein sequence ID" value="SEP13296.1"/>
    <property type="molecule type" value="Genomic_DNA"/>
</dbReference>
<dbReference type="AlphaFoldDB" id="A0A1H8VCY0"/>
<evidence type="ECO:0000313" key="8">
    <source>
        <dbReference type="Proteomes" id="UP000199657"/>
    </source>
</evidence>
<dbReference type="Pfam" id="PF00582">
    <property type="entry name" value="Usp"/>
    <property type="match status" value="1"/>
</dbReference>
<evidence type="ECO:0000256" key="5">
    <source>
        <dbReference type="PIRNR" id="PIRNR006276"/>
    </source>
</evidence>
<comment type="similarity">
    <text evidence="2 5">Belongs to the universal stress protein A family.</text>
</comment>
<evidence type="ECO:0000256" key="4">
    <source>
        <dbReference type="ARBA" id="ARBA00022490"/>
    </source>
</evidence>
<evidence type="ECO:0000256" key="2">
    <source>
        <dbReference type="ARBA" id="ARBA00008791"/>
    </source>
</evidence>
<protein>
    <recommendedName>
        <fullName evidence="5">Universal stress protein</fullName>
    </recommendedName>
</protein>
<comment type="subunit">
    <text evidence="3">Homodimer.</text>
</comment>
<dbReference type="RefSeq" id="WP_091645946.1">
    <property type="nucleotide sequence ID" value="NZ_FOEG01000011.1"/>
</dbReference>
<organism evidence="7 8">
    <name type="scientific">Aquisalimonas asiatica</name>
    <dbReference type="NCBI Taxonomy" id="406100"/>
    <lineage>
        <taxon>Bacteria</taxon>
        <taxon>Pseudomonadati</taxon>
        <taxon>Pseudomonadota</taxon>
        <taxon>Gammaproteobacteria</taxon>
        <taxon>Chromatiales</taxon>
        <taxon>Ectothiorhodospiraceae</taxon>
        <taxon>Aquisalimonas</taxon>
    </lineage>
</organism>
<gene>
    <name evidence="7" type="ORF">SAMN04488052_11180</name>
</gene>
<dbReference type="GO" id="GO:0005737">
    <property type="term" value="C:cytoplasm"/>
    <property type="evidence" value="ECO:0007669"/>
    <property type="project" value="UniProtKB-SubCell"/>
</dbReference>
<keyword evidence="8" id="KW-1185">Reference proteome</keyword>
<dbReference type="Gene3D" id="3.40.50.620">
    <property type="entry name" value="HUPs"/>
    <property type="match status" value="1"/>
</dbReference>
<dbReference type="PANTHER" id="PTHR46268:SF23">
    <property type="entry name" value="UNIVERSAL STRESS PROTEIN A-RELATED"/>
    <property type="match status" value="1"/>
</dbReference>
<dbReference type="Proteomes" id="UP000199657">
    <property type="component" value="Unassembled WGS sequence"/>
</dbReference>
<sequence>MTPYNTILLAVDFTPDASRIAARARQLAYASEASLHLIHVVEHIPIDAAGEFLGPPQAELHQEMVTTAEERLLEYARAEGLETAQRTVAAGYTKQEILEHAETIAADLIVVGSHGRHGLALLLGSTANAVLHGAPCDVLAVRL</sequence>
<dbReference type="InterPro" id="IPR014729">
    <property type="entry name" value="Rossmann-like_a/b/a_fold"/>
</dbReference>
<evidence type="ECO:0000256" key="3">
    <source>
        <dbReference type="ARBA" id="ARBA00011738"/>
    </source>
</evidence>
<evidence type="ECO:0000256" key="1">
    <source>
        <dbReference type="ARBA" id="ARBA00004496"/>
    </source>
</evidence>
<name>A0A1H8VCY0_9GAMM</name>
<comment type="subcellular location">
    <subcellularLocation>
        <location evidence="1 5">Cytoplasm</location>
    </subcellularLocation>
</comment>
<dbReference type="SUPFAM" id="SSF52402">
    <property type="entry name" value="Adenine nucleotide alpha hydrolases-like"/>
    <property type="match status" value="1"/>
</dbReference>